<dbReference type="PANTHER" id="PTHR28583:SF4">
    <property type="entry name" value="N-ACYLETHANOLAMINE-HYDROLYZING ACID AMIDASE"/>
    <property type="match status" value="1"/>
</dbReference>
<evidence type="ECO:0000256" key="4">
    <source>
        <dbReference type="ARBA" id="ARBA00039046"/>
    </source>
</evidence>
<dbReference type="EMBL" id="HBIB01044968">
    <property type="protein sequence ID" value="CAE0267095.1"/>
    <property type="molecule type" value="Transcribed_RNA"/>
</dbReference>
<evidence type="ECO:0000256" key="5">
    <source>
        <dbReference type="ARBA" id="ARBA00040404"/>
    </source>
</evidence>
<evidence type="ECO:0000256" key="7">
    <source>
        <dbReference type="SAM" id="SignalP"/>
    </source>
</evidence>
<dbReference type="InterPro" id="IPR029132">
    <property type="entry name" value="CBAH/NAAA_C"/>
</dbReference>
<evidence type="ECO:0000256" key="6">
    <source>
        <dbReference type="PIRSR" id="PIRSR017632-1"/>
    </source>
</evidence>
<name>A0A7S3GIA7_9EUKA</name>
<comment type="subunit">
    <text evidence="3">Heterodimer of an alpha and a beta subunit, produced by autocatalytic cleavage.</text>
</comment>
<feature type="domain" description="Choloylglycine hydrolase/NAAA C-terminal" evidence="8">
    <location>
        <begin position="134"/>
        <end position="300"/>
    </location>
</feature>
<dbReference type="EC" id="3.5.1.60" evidence="4"/>
<protein>
    <recommendedName>
        <fullName evidence="5">N-acylethanolamine-hydrolyzing acid amidase</fullName>
        <ecNumber evidence="4">3.5.1.60</ecNumber>
    </recommendedName>
</protein>
<dbReference type="AlphaFoldDB" id="A0A7S3GIA7"/>
<proteinExistence type="predicted"/>
<evidence type="ECO:0000256" key="1">
    <source>
        <dbReference type="ARBA" id="ARBA00004872"/>
    </source>
</evidence>
<accession>A0A7S3GIA7</accession>
<keyword evidence="7" id="KW-0732">Signal</keyword>
<dbReference type="Pfam" id="PF02275">
    <property type="entry name" value="CBAH"/>
    <property type="match status" value="1"/>
</dbReference>
<feature type="chain" id="PRO_5030722404" description="N-acylethanolamine-hydrolyzing acid amidase" evidence="7">
    <location>
        <begin position="22"/>
        <end position="364"/>
    </location>
</feature>
<dbReference type="PANTHER" id="PTHR28583">
    <property type="entry name" value="ACID AMIDASE"/>
    <property type="match status" value="1"/>
</dbReference>
<evidence type="ECO:0000313" key="9">
    <source>
        <dbReference type="EMBL" id="CAE0267095.1"/>
    </source>
</evidence>
<dbReference type="GO" id="GO:0006631">
    <property type="term" value="P:fatty acid metabolic process"/>
    <property type="evidence" value="ECO:0007669"/>
    <property type="project" value="InterPro"/>
</dbReference>
<gene>
    <name evidence="9" type="ORF">PBIL07802_LOCUS29438</name>
</gene>
<organism evidence="9">
    <name type="scientific">Palpitomonas bilix</name>
    <dbReference type="NCBI Taxonomy" id="652834"/>
    <lineage>
        <taxon>Eukaryota</taxon>
        <taxon>Eukaryota incertae sedis</taxon>
    </lineage>
</organism>
<dbReference type="PIRSF" id="PIRSF017632">
    <property type="entry name" value="Acid_ceramidase-like"/>
    <property type="match status" value="1"/>
</dbReference>
<evidence type="ECO:0000256" key="2">
    <source>
        <dbReference type="ARBA" id="ARBA00022801"/>
    </source>
</evidence>
<keyword evidence="2" id="KW-0378">Hydrolase</keyword>
<evidence type="ECO:0000256" key="3">
    <source>
        <dbReference type="ARBA" id="ARBA00038527"/>
    </source>
</evidence>
<dbReference type="Gene3D" id="3.60.60.10">
    <property type="entry name" value="Penicillin V Acylase, Chain A"/>
    <property type="match status" value="1"/>
</dbReference>
<comment type="pathway">
    <text evidence="1">Lipid metabolism; fatty acid metabolism.</text>
</comment>
<feature type="signal peptide" evidence="7">
    <location>
        <begin position="1"/>
        <end position="21"/>
    </location>
</feature>
<feature type="active site" description="Nucleophile" evidence="6">
    <location>
        <position position="134"/>
    </location>
</feature>
<reference evidence="9" key="1">
    <citation type="submission" date="2021-01" db="EMBL/GenBank/DDBJ databases">
        <authorList>
            <person name="Corre E."/>
            <person name="Pelletier E."/>
            <person name="Niang G."/>
            <person name="Scheremetjew M."/>
            <person name="Finn R."/>
            <person name="Kale V."/>
            <person name="Holt S."/>
            <person name="Cochrane G."/>
            <person name="Meng A."/>
            <person name="Brown T."/>
            <person name="Cohen L."/>
        </authorList>
    </citation>
    <scope>NUCLEOTIDE SEQUENCE</scope>
    <source>
        <strain evidence="9">NIES-2562</strain>
    </source>
</reference>
<sequence length="364" mass="40004">MRGSTATSLLALLLVASSTVAMRTVQLNTTFKVDISLDPEHRFDEVCKAFPNFAKDAKAYAEQFLPKAAIPVVDVLVDAIDTVLGERGKEMKGYAKCTGLDLGTLVALNYAYELRRLGPAAPNTTTPGDYHGMCTSIVAQQEDGTMVHGRNMDWNLDNAMRPYTILVDFYDGDKHLFQGITFVGFIGLITAYKPGQFSMSMDAREEGGAIAGDFLQMIFKGGVETSYAGRVIMQEATDYESARTLASTISLAAPIYIIMAGSQPGEGCVVTRDRDAPVDVWDLSATGSWYLIETNYDHWQPAPAGDDRRDYGIKHMDAVGQDKISIDTLFDVMSMYPTMNNNTEYTTVFAPAKSYFAGYVRYTN</sequence>
<dbReference type="GO" id="GO:0047412">
    <property type="term" value="F:N-(long-chain-acyl)ethanolamine deacylase activity"/>
    <property type="evidence" value="ECO:0007669"/>
    <property type="project" value="UniProtKB-EC"/>
</dbReference>
<evidence type="ECO:0000259" key="8">
    <source>
        <dbReference type="Pfam" id="PF02275"/>
    </source>
</evidence>
<dbReference type="GO" id="GO:0005764">
    <property type="term" value="C:lysosome"/>
    <property type="evidence" value="ECO:0007669"/>
    <property type="project" value="InterPro"/>
</dbReference>
<dbReference type="InterPro" id="IPR016699">
    <property type="entry name" value="Acid_ceramidase-like"/>
</dbReference>
<dbReference type="GO" id="GO:0017064">
    <property type="term" value="F:fatty acid amide hydrolase activity"/>
    <property type="evidence" value="ECO:0007669"/>
    <property type="project" value="InterPro"/>
</dbReference>